<evidence type="ECO:0000313" key="7">
    <source>
        <dbReference type="EMBL" id="KAF2893762.1"/>
    </source>
</evidence>
<keyword evidence="3" id="KW-0288">FMN</keyword>
<dbReference type="InterPro" id="IPR018517">
    <property type="entry name" value="tRNA_hU_synthase_CS"/>
</dbReference>
<dbReference type="InterPro" id="IPR013785">
    <property type="entry name" value="Aldolase_TIM"/>
</dbReference>
<protein>
    <recommendedName>
        <fullName evidence="6">DUS-like FMN-binding domain-containing protein</fullName>
    </recommendedName>
</protein>
<keyword evidence="4" id="KW-0819">tRNA processing</keyword>
<name>A0A8K0CYM6_IGNLU</name>
<dbReference type="PANTHER" id="PTHR11082">
    <property type="entry name" value="TRNA-DIHYDROURIDINE SYNTHASE"/>
    <property type="match status" value="1"/>
</dbReference>
<dbReference type="CDD" id="cd02801">
    <property type="entry name" value="DUS_like_FMN"/>
    <property type="match status" value="1"/>
</dbReference>
<dbReference type="OrthoDB" id="9977870at2759"/>
<dbReference type="GO" id="GO:0050660">
    <property type="term" value="F:flavin adenine dinucleotide binding"/>
    <property type="evidence" value="ECO:0007669"/>
    <property type="project" value="InterPro"/>
</dbReference>
<dbReference type="Gene3D" id="3.20.20.70">
    <property type="entry name" value="Aldolase class I"/>
    <property type="match status" value="1"/>
</dbReference>
<accession>A0A8K0CYM6</accession>
<evidence type="ECO:0000256" key="3">
    <source>
        <dbReference type="ARBA" id="ARBA00022643"/>
    </source>
</evidence>
<keyword evidence="2" id="KW-0285">Flavoprotein</keyword>
<comment type="caution">
    <text evidence="7">The sequence shown here is derived from an EMBL/GenBank/DDBJ whole genome shotgun (WGS) entry which is preliminary data.</text>
</comment>
<gene>
    <name evidence="7" type="ORF">ILUMI_12412</name>
</gene>
<evidence type="ECO:0000256" key="5">
    <source>
        <dbReference type="ARBA" id="ARBA00023002"/>
    </source>
</evidence>
<evidence type="ECO:0000313" key="8">
    <source>
        <dbReference type="Proteomes" id="UP000801492"/>
    </source>
</evidence>
<proteinExistence type="predicted"/>
<feature type="domain" description="DUS-like FMN-binding" evidence="6">
    <location>
        <begin position="25"/>
        <end position="264"/>
    </location>
</feature>
<evidence type="ECO:0000256" key="4">
    <source>
        <dbReference type="ARBA" id="ARBA00022694"/>
    </source>
</evidence>
<dbReference type="GO" id="GO:0017150">
    <property type="term" value="F:tRNA dihydrouridine synthase activity"/>
    <property type="evidence" value="ECO:0007669"/>
    <property type="project" value="InterPro"/>
</dbReference>
<reference evidence="7" key="1">
    <citation type="submission" date="2019-08" db="EMBL/GenBank/DDBJ databases">
        <title>The genome of the North American firefly Photinus pyralis.</title>
        <authorList>
            <consortium name="Photinus pyralis genome working group"/>
            <person name="Fallon T.R."/>
            <person name="Sander Lower S.E."/>
            <person name="Weng J.-K."/>
        </authorList>
    </citation>
    <scope>NUCLEOTIDE SEQUENCE</scope>
    <source>
        <strain evidence="7">TRF0915ILg1</strain>
        <tissue evidence="7">Whole body</tissue>
    </source>
</reference>
<evidence type="ECO:0000259" key="6">
    <source>
        <dbReference type="Pfam" id="PF01207"/>
    </source>
</evidence>
<sequence length="406" mass="46097">MYNKKPNNSVDILDLFNENKLVKICAPMVRYSKLQFRSLVREYGCDLCYTPMILADSICLSDKARNNEFTTNLKDSPLVVQFAANTVHDFVGASYMVSPYCNGVDLNCGCPQRWAKQMGIGCSLLDKPELIADLISQCRNKITKPFTVSVKLRILKDIKKTIEICKRLEKAGASYISVHARTPSQHTGDINLEALKLIVENVDCPVVGNGGIKNLEDCINLQAETKCKGVMVANSLLANPTLFTGSQSTTEECVQKWLDICYNSTLNTISYSNCDPSVTPVIPECPPNLTFQCFHHHLVFMLEKLLPRSKRRIFNNLQSFKDVLLFLYEHFGISLQRYDLNKFENSKILDLDYNNREEVYLKLKRNSVMNSSLVENVSNDYSYENSNGKFFKSKLVDDTDSIEYDL</sequence>
<dbReference type="InterPro" id="IPR035587">
    <property type="entry name" value="DUS-like_FMN-bd"/>
</dbReference>
<organism evidence="7 8">
    <name type="scientific">Ignelater luminosus</name>
    <name type="common">Cucubano</name>
    <name type="synonym">Pyrophorus luminosus</name>
    <dbReference type="NCBI Taxonomy" id="2038154"/>
    <lineage>
        <taxon>Eukaryota</taxon>
        <taxon>Metazoa</taxon>
        <taxon>Ecdysozoa</taxon>
        <taxon>Arthropoda</taxon>
        <taxon>Hexapoda</taxon>
        <taxon>Insecta</taxon>
        <taxon>Pterygota</taxon>
        <taxon>Neoptera</taxon>
        <taxon>Endopterygota</taxon>
        <taxon>Coleoptera</taxon>
        <taxon>Polyphaga</taxon>
        <taxon>Elateriformia</taxon>
        <taxon>Elateroidea</taxon>
        <taxon>Elateridae</taxon>
        <taxon>Agrypninae</taxon>
        <taxon>Pyrophorini</taxon>
        <taxon>Ignelater</taxon>
    </lineage>
</organism>
<dbReference type="Proteomes" id="UP000801492">
    <property type="component" value="Unassembled WGS sequence"/>
</dbReference>
<comment type="cofactor">
    <cofactor evidence="1">
        <name>FMN</name>
        <dbReference type="ChEBI" id="CHEBI:58210"/>
    </cofactor>
</comment>
<keyword evidence="5" id="KW-0560">Oxidoreductase</keyword>
<dbReference type="PANTHER" id="PTHR11082:SF31">
    <property type="entry name" value="TRNA-DIHYDROURIDINE(20A_20B) SYNTHASE [NAD(P)+]-LIKE"/>
    <property type="match status" value="1"/>
</dbReference>
<evidence type="ECO:0000256" key="2">
    <source>
        <dbReference type="ARBA" id="ARBA00022630"/>
    </source>
</evidence>
<dbReference type="PROSITE" id="PS01136">
    <property type="entry name" value="UPF0034"/>
    <property type="match status" value="1"/>
</dbReference>
<evidence type="ECO:0000256" key="1">
    <source>
        <dbReference type="ARBA" id="ARBA00001917"/>
    </source>
</evidence>
<dbReference type="Pfam" id="PF01207">
    <property type="entry name" value="Dus"/>
    <property type="match status" value="1"/>
</dbReference>
<feature type="non-terminal residue" evidence="7">
    <location>
        <position position="406"/>
    </location>
</feature>
<keyword evidence="8" id="KW-1185">Reference proteome</keyword>
<dbReference type="EMBL" id="VTPC01007679">
    <property type="protein sequence ID" value="KAF2893762.1"/>
    <property type="molecule type" value="Genomic_DNA"/>
</dbReference>
<dbReference type="SUPFAM" id="SSF51395">
    <property type="entry name" value="FMN-linked oxidoreductases"/>
    <property type="match status" value="1"/>
</dbReference>
<dbReference type="AlphaFoldDB" id="A0A8K0CYM6"/>